<dbReference type="PROSITE" id="PS50005">
    <property type="entry name" value="TPR"/>
    <property type="match status" value="2"/>
</dbReference>
<dbReference type="STRING" id="426702.SAMN04488099_10850"/>
<organism evidence="4 5">
    <name type="scientific">Alkalibacterium pelagium</name>
    <dbReference type="NCBI Taxonomy" id="426702"/>
    <lineage>
        <taxon>Bacteria</taxon>
        <taxon>Bacillati</taxon>
        <taxon>Bacillota</taxon>
        <taxon>Bacilli</taxon>
        <taxon>Lactobacillales</taxon>
        <taxon>Carnobacteriaceae</taxon>
        <taxon>Alkalibacterium</taxon>
    </lineage>
</organism>
<keyword evidence="5" id="KW-1185">Reference proteome</keyword>
<dbReference type="InterPro" id="IPR011990">
    <property type="entry name" value="TPR-like_helical_dom_sf"/>
</dbReference>
<dbReference type="AlphaFoldDB" id="A0A1H7KUQ1"/>
<evidence type="ECO:0000256" key="1">
    <source>
        <dbReference type="ARBA" id="ARBA00022737"/>
    </source>
</evidence>
<proteinExistence type="predicted"/>
<sequence>MSYSKEMIDAIQNEELEKAEHLLDQAIAGDSDEDLFALVETLFDLGFLNQTKQVVQHLLTAHPDEEGLKLTLAEIAIEEGNELEAFEWIEKVDKDSPYYVQALLVSADYYQVLDLPEVARQKLEEARALLPEEPVIEFALGELLFASGKYKEAITHYEKLIVTNHIEFAGTSLNGRLGNAYAAIGDLDSAIDYLKEAVDLQETSDHLFQLGLVYFQKKDYDAANSHFFKVKELDPSYTSVYSYLAKGFLELADEKRALEQVEEGLFYDRQNASLYAMGAEAAKILGDADKARHFYQEAIALDPDNVTMILEYVQVLFVQQAFEEALAVFEPVLESGEEDPQLFWYAAIAYNEEEAFEEARDYYDKAAVYLSDNADFLKDYAVFLREDGDRAGFINTARRYLELKPDDMEVREWIKYEDTL</sequence>
<dbReference type="SMART" id="SM00386">
    <property type="entry name" value="HAT"/>
    <property type="match status" value="2"/>
</dbReference>
<dbReference type="Pfam" id="PF14559">
    <property type="entry name" value="TPR_19"/>
    <property type="match status" value="1"/>
</dbReference>
<gene>
    <name evidence="4" type="ORF">SAMN04488099_10850</name>
</gene>
<evidence type="ECO:0000256" key="2">
    <source>
        <dbReference type="ARBA" id="ARBA00022803"/>
    </source>
</evidence>
<keyword evidence="2 3" id="KW-0802">TPR repeat</keyword>
<evidence type="ECO:0000313" key="4">
    <source>
        <dbReference type="EMBL" id="SEK90482.1"/>
    </source>
</evidence>
<reference evidence="5" key="1">
    <citation type="submission" date="2016-10" db="EMBL/GenBank/DDBJ databases">
        <authorList>
            <person name="Varghese N."/>
            <person name="Submissions S."/>
        </authorList>
    </citation>
    <scope>NUCLEOTIDE SEQUENCE [LARGE SCALE GENOMIC DNA]</scope>
    <source>
        <strain evidence="5">DSM 19183</strain>
    </source>
</reference>
<evidence type="ECO:0000313" key="5">
    <source>
        <dbReference type="Proteomes" id="UP000199081"/>
    </source>
</evidence>
<dbReference type="EMBL" id="FNZU01000008">
    <property type="protein sequence ID" value="SEK90482.1"/>
    <property type="molecule type" value="Genomic_DNA"/>
</dbReference>
<keyword evidence="1" id="KW-0677">Repeat</keyword>
<feature type="repeat" description="TPR" evidence="3">
    <location>
        <begin position="272"/>
        <end position="305"/>
    </location>
</feature>
<dbReference type="Pfam" id="PF13432">
    <property type="entry name" value="TPR_16"/>
    <property type="match status" value="2"/>
</dbReference>
<dbReference type="InterPro" id="IPR003107">
    <property type="entry name" value="HAT"/>
</dbReference>
<dbReference type="SMART" id="SM00028">
    <property type="entry name" value="TPR"/>
    <property type="match status" value="6"/>
</dbReference>
<dbReference type="InterPro" id="IPR019734">
    <property type="entry name" value="TPR_rpt"/>
</dbReference>
<dbReference type="GO" id="GO:0006396">
    <property type="term" value="P:RNA processing"/>
    <property type="evidence" value="ECO:0007669"/>
    <property type="project" value="InterPro"/>
</dbReference>
<dbReference type="Proteomes" id="UP000199081">
    <property type="component" value="Unassembled WGS sequence"/>
</dbReference>
<name>A0A1H7KUQ1_9LACT</name>
<dbReference type="OrthoDB" id="2080803at2"/>
<accession>A0A1H7KUQ1</accession>
<dbReference type="SUPFAM" id="SSF48452">
    <property type="entry name" value="TPR-like"/>
    <property type="match status" value="2"/>
</dbReference>
<feature type="repeat" description="TPR" evidence="3">
    <location>
        <begin position="204"/>
        <end position="237"/>
    </location>
</feature>
<dbReference type="PANTHER" id="PTHR45586:SF15">
    <property type="entry name" value="TPR REPEAT-CONTAINING PROTEIN YPIA"/>
    <property type="match status" value="1"/>
</dbReference>
<dbReference type="Gene3D" id="1.25.40.10">
    <property type="entry name" value="Tetratricopeptide repeat domain"/>
    <property type="match status" value="2"/>
</dbReference>
<dbReference type="RefSeq" id="WP_091481037.1">
    <property type="nucleotide sequence ID" value="NZ_BJYC01000009.1"/>
</dbReference>
<dbReference type="InterPro" id="IPR051012">
    <property type="entry name" value="CellSynth/LPSAsmb/PSIAsmb"/>
</dbReference>
<dbReference type="PANTHER" id="PTHR45586">
    <property type="entry name" value="TPR REPEAT-CONTAINING PROTEIN PA4667"/>
    <property type="match status" value="1"/>
</dbReference>
<evidence type="ECO:0000256" key="3">
    <source>
        <dbReference type="PROSITE-ProRule" id="PRU00339"/>
    </source>
</evidence>
<protein>
    <submittedName>
        <fullName evidence="4">Tfp pilus assembly protein PilF</fullName>
    </submittedName>
</protein>